<organism evidence="3 4">
    <name type="scientific">Pyronema omphalodes (strain CBS 100304)</name>
    <name type="common">Pyronema confluens</name>
    <dbReference type="NCBI Taxonomy" id="1076935"/>
    <lineage>
        <taxon>Eukaryota</taxon>
        <taxon>Fungi</taxon>
        <taxon>Dikarya</taxon>
        <taxon>Ascomycota</taxon>
        <taxon>Pezizomycotina</taxon>
        <taxon>Pezizomycetes</taxon>
        <taxon>Pezizales</taxon>
        <taxon>Pyronemataceae</taxon>
        <taxon>Pyronema</taxon>
    </lineage>
</organism>
<dbReference type="PROSITE" id="PS50181">
    <property type="entry name" value="FBOX"/>
    <property type="match status" value="1"/>
</dbReference>
<evidence type="ECO:0000256" key="1">
    <source>
        <dbReference type="SAM" id="MobiDB-lite"/>
    </source>
</evidence>
<dbReference type="Pfam" id="PF12937">
    <property type="entry name" value="F-box-like"/>
    <property type="match status" value="1"/>
</dbReference>
<feature type="compositionally biased region" description="Acidic residues" evidence="1">
    <location>
        <begin position="491"/>
        <end position="503"/>
    </location>
</feature>
<name>U4L3P4_PYROM</name>
<reference evidence="3 4" key="1">
    <citation type="journal article" date="2013" name="PLoS Genet.">
        <title>The genome and development-dependent transcriptomes of Pyronema confluens: a window into fungal evolution.</title>
        <authorList>
            <person name="Traeger S."/>
            <person name="Altegoer F."/>
            <person name="Freitag M."/>
            <person name="Gabaldon T."/>
            <person name="Kempken F."/>
            <person name="Kumar A."/>
            <person name="Marcet-Houben M."/>
            <person name="Poggeler S."/>
            <person name="Stajich J.E."/>
            <person name="Nowrousian M."/>
        </authorList>
    </citation>
    <scope>NUCLEOTIDE SEQUENCE [LARGE SCALE GENOMIC DNA]</scope>
    <source>
        <strain evidence="4">CBS 100304</strain>
        <tissue evidence="3">Vegetative mycelium</tissue>
    </source>
</reference>
<dbReference type="AlphaFoldDB" id="U4L3P4"/>
<dbReference type="Proteomes" id="UP000018144">
    <property type="component" value="Unassembled WGS sequence"/>
</dbReference>
<dbReference type="InterPro" id="IPR036047">
    <property type="entry name" value="F-box-like_dom_sf"/>
</dbReference>
<feature type="domain" description="F-box" evidence="2">
    <location>
        <begin position="39"/>
        <end position="86"/>
    </location>
</feature>
<evidence type="ECO:0000313" key="4">
    <source>
        <dbReference type="Proteomes" id="UP000018144"/>
    </source>
</evidence>
<accession>U4L3P4</accession>
<dbReference type="InterPro" id="IPR001810">
    <property type="entry name" value="F-box_dom"/>
</dbReference>
<dbReference type="SUPFAM" id="SSF81383">
    <property type="entry name" value="F-box domain"/>
    <property type="match status" value="1"/>
</dbReference>
<evidence type="ECO:0000259" key="2">
    <source>
        <dbReference type="PROSITE" id="PS50181"/>
    </source>
</evidence>
<dbReference type="OrthoDB" id="5310736at2759"/>
<gene>
    <name evidence="3" type="ORF">PCON_03277</name>
</gene>
<protein>
    <recommendedName>
        <fullName evidence="2">F-box domain-containing protein</fullName>
    </recommendedName>
</protein>
<feature type="region of interest" description="Disordered" evidence="1">
    <location>
        <begin position="481"/>
        <end position="520"/>
    </location>
</feature>
<dbReference type="Gene3D" id="1.20.1280.50">
    <property type="match status" value="1"/>
</dbReference>
<evidence type="ECO:0000313" key="3">
    <source>
        <dbReference type="EMBL" id="CCX04675.1"/>
    </source>
</evidence>
<keyword evidence="4" id="KW-1185">Reference proteome</keyword>
<sequence>MIESTNNKKLKDMAEAELGCRKLDNQKSSADPEAKQKNWGGLQRLPSELIIHILGFLSFKDIKMMTTRVSRDFNSLRRVPALWKEISTDDIPFSVLLSKIIPAIKAMKSACVTSLTVRFMVHYLTHAQRVITYFAQNHEIKQLTFIQSTGVLKRSRFDNILKLLRETPSFQKVTHFTVSTSGNAASNSHLHFCHVLEMLAWFPNIKTLSYTSPMPEYSIHYPELITTAQIEAISTAGALLRAGLRQSHCYLTRLEFTTNTELDLVVVRKLGKWFPELEYASLYAHASLDTVDKIKKYDNYYKVVHPLPRFREMRLKATGNGLDWSLALSALFFSLIYQSKSLEVLDIDTSAGHNGLYEPKVDIFCAIKHWKKEWKGMKNKSLKHLRLKNCNLEYDLLHRDHKLFTLPNLRLYEVPDCVNLKKDETVHYMRSGGYAPIAAEDLLHYSNQFKVGDPVVWLDVFGNIKKRLQLEDGVVYGVVPQEGAAGREKTAEEEDVEDGDQDVAIDVPSNSDSDDDEDNS</sequence>
<dbReference type="EMBL" id="HF935213">
    <property type="protein sequence ID" value="CCX04675.1"/>
    <property type="molecule type" value="Genomic_DNA"/>
</dbReference>
<proteinExistence type="predicted"/>